<dbReference type="EMBL" id="JBHSOF010000003">
    <property type="protein sequence ID" value="MFC5662123.1"/>
    <property type="molecule type" value="Genomic_DNA"/>
</dbReference>
<name>A0ABW0WX42_9ACTN</name>
<keyword evidence="2" id="KW-1185">Reference proteome</keyword>
<protein>
    <recommendedName>
        <fullName evidence="3">HNH nuclease domain-containing protein</fullName>
    </recommendedName>
</protein>
<proteinExistence type="predicted"/>
<gene>
    <name evidence="1" type="ORF">ACFP3U_03900</name>
</gene>
<accession>A0ABW0WX42</accession>
<dbReference type="Proteomes" id="UP001595975">
    <property type="component" value="Unassembled WGS sequence"/>
</dbReference>
<dbReference type="RefSeq" id="WP_380223729.1">
    <property type="nucleotide sequence ID" value="NZ_JBHSOF010000003.1"/>
</dbReference>
<dbReference type="Gene3D" id="1.10.30.50">
    <property type="match status" value="1"/>
</dbReference>
<evidence type="ECO:0000313" key="2">
    <source>
        <dbReference type="Proteomes" id="UP001595975"/>
    </source>
</evidence>
<organism evidence="1 2">
    <name type="scientific">Kitasatospora misakiensis</name>
    <dbReference type="NCBI Taxonomy" id="67330"/>
    <lineage>
        <taxon>Bacteria</taxon>
        <taxon>Bacillati</taxon>
        <taxon>Actinomycetota</taxon>
        <taxon>Actinomycetes</taxon>
        <taxon>Kitasatosporales</taxon>
        <taxon>Streptomycetaceae</taxon>
        <taxon>Kitasatospora</taxon>
    </lineage>
</organism>
<evidence type="ECO:0008006" key="3">
    <source>
        <dbReference type="Google" id="ProtNLM"/>
    </source>
</evidence>
<comment type="caution">
    <text evidence="1">The sequence shown here is derived from an EMBL/GenBank/DDBJ whole genome shotgun (WGS) entry which is preliminary data.</text>
</comment>
<sequence>MIPLQRVELSTRAQRLLTTWTADVATAGGTTAAARDHWTRAKAAKKHVRTALEGMTRGAARCMYCDDSRATDIDHFQPLDNAPYRAFVWLNHLLACSWCNSNEKREQYPVDATGACLLVDPTAEDPADHLELLLGSGEYTAVDGSPKGEATISVFGLNRHDLVRGRQVAFRRACSNLRDWHNLVEEDDPEADELAQALQDSPFIDVVHAMTRLDPGLAPKVVGQRTVPALDAWRAAFGI</sequence>
<reference evidence="2" key="1">
    <citation type="journal article" date="2019" name="Int. J. Syst. Evol. Microbiol.">
        <title>The Global Catalogue of Microorganisms (GCM) 10K type strain sequencing project: providing services to taxonomists for standard genome sequencing and annotation.</title>
        <authorList>
            <consortium name="The Broad Institute Genomics Platform"/>
            <consortium name="The Broad Institute Genome Sequencing Center for Infectious Disease"/>
            <person name="Wu L."/>
            <person name="Ma J."/>
        </authorList>
    </citation>
    <scope>NUCLEOTIDE SEQUENCE [LARGE SCALE GENOMIC DNA]</scope>
    <source>
        <strain evidence="2">CGMCC 4.1437</strain>
    </source>
</reference>
<evidence type="ECO:0000313" key="1">
    <source>
        <dbReference type="EMBL" id="MFC5662123.1"/>
    </source>
</evidence>